<dbReference type="EMBL" id="DS027045">
    <property type="protein sequence ID" value="EAW14267.1"/>
    <property type="molecule type" value="Genomic_DNA"/>
</dbReference>
<dbReference type="KEGG" id="act:ACLA_073020"/>
<dbReference type="eggNOG" id="ENOG502SSHG">
    <property type="taxonomic scope" value="Eukaryota"/>
</dbReference>
<keyword evidence="3" id="KW-1185">Reference proteome</keyword>
<feature type="signal peptide" evidence="1">
    <location>
        <begin position="1"/>
        <end position="21"/>
    </location>
</feature>
<dbReference type="VEuPathDB" id="FungiDB:ACLA_073020"/>
<evidence type="ECO:0000256" key="1">
    <source>
        <dbReference type="SAM" id="SignalP"/>
    </source>
</evidence>
<evidence type="ECO:0000313" key="3">
    <source>
        <dbReference type="Proteomes" id="UP000006701"/>
    </source>
</evidence>
<dbReference type="HOGENOM" id="CLU_138695_1_0_1"/>
<dbReference type="OrthoDB" id="4186099at2759"/>
<accession>A1C796</accession>
<dbReference type="AlphaFoldDB" id="A1C796"/>
<evidence type="ECO:0000313" key="2">
    <source>
        <dbReference type="EMBL" id="EAW14267.1"/>
    </source>
</evidence>
<keyword evidence="1" id="KW-0732">Signal</keyword>
<sequence length="97" mass="10206">MVKFTTVAIGLTAFLSSFAAASNCKANLDYCGSSLLKKGNYYAQIANELKAKGQSTDPSHIQQSLFHCTGGSNGEIEFLRFCSGGCQDAGKGHSDSC</sequence>
<dbReference type="STRING" id="344612.A1C796"/>
<gene>
    <name evidence="2" type="ORF">ACLA_073020</name>
</gene>
<organism evidence="2 3">
    <name type="scientific">Aspergillus clavatus (strain ATCC 1007 / CBS 513.65 / DSM 816 / NCTC 3887 / NRRL 1 / QM 1276 / 107)</name>
    <dbReference type="NCBI Taxonomy" id="344612"/>
    <lineage>
        <taxon>Eukaryota</taxon>
        <taxon>Fungi</taxon>
        <taxon>Dikarya</taxon>
        <taxon>Ascomycota</taxon>
        <taxon>Pezizomycotina</taxon>
        <taxon>Eurotiomycetes</taxon>
        <taxon>Eurotiomycetidae</taxon>
        <taxon>Eurotiales</taxon>
        <taxon>Aspergillaceae</taxon>
        <taxon>Aspergillus</taxon>
        <taxon>Aspergillus subgen. Fumigati</taxon>
    </lineage>
</organism>
<reference evidence="2 3" key="1">
    <citation type="journal article" date="2008" name="PLoS Genet.">
        <title>Genomic islands in the pathogenic filamentous fungus Aspergillus fumigatus.</title>
        <authorList>
            <person name="Fedorova N.D."/>
            <person name="Khaldi N."/>
            <person name="Joardar V.S."/>
            <person name="Maiti R."/>
            <person name="Amedeo P."/>
            <person name="Anderson M.J."/>
            <person name="Crabtree J."/>
            <person name="Silva J.C."/>
            <person name="Badger J.H."/>
            <person name="Albarraq A."/>
            <person name="Angiuoli S."/>
            <person name="Bussey H."/>
            <person name="Bowyer P."/>
            <person name="Cotty P.J."/>
            <person name="Dyer P.S."/>
            <person name="Egan A."/>
            <person name="Galens K."/>
            <person name="Fraser-Liggett C.M."/>
            <person name="Haas B.J."/>
            <person name="Inman J.M."/>
            <person name="Kent R."/>
            <person name="Lemieux S."/>
            <person name="Malavazi I."/>
            <person name="Orvis J."/>
            <person name="Roemer T."/>
            <person name="Ronning C.M."/>
            <person name="Sundaram J.P."/>
            <person name="Sutton G."/>
            <person name="Turner G."/>
            <person name="Venter J.C."/>
            <person name="White O.R."/>
            <person name="Whitty B.R."/>
            <person name="Youngman P."/>
            <person name="Wolfe K.H."/>
            <person name="Goldman G.H."/>
            <person name="Wortman J.R."/>
            <person name="Jiang B."/>
            <person name="Denning D.W."/>
            <person name="Nierman W.C."/>
        </authorList>
    </citation>
    <scope>NUCLEOTIDE SEQUENCE [LARGE SCALE GENOMIC DNA]</scope>
    <source>
        <strain evidence="3">ATCC 1007 / CBS 513.65 / DSM 816 / NCTC 3887 / NRRL 1</strain>
    </source>
</reference>
<name>A1C796_ASPCL</name>
<dbReference type="GeneID" id="4707963"/>
<dbReference type="OMA" id="CQTGLQY"/>
<dbReference type="RefSeq" id="XP_001275693.1">
    <property type="nucleotide sequence ID" value="XM_001275692.1"/>
</dbReference>
<dbReference type="Proteomes" id="UP000006701">
    <property type="component" value="Unassembled WGS sequence"/>
</dbReference>
<protein>
    <submittedName>
        <fullName evidence="2">Uncharacterized protein</fullName>
    </submittedName>
</protein>
<feature type="chain" id="PRO_5002632925" evidence="1">
    <location>
        <begin position="22"/>
        <end position="97"/>
    </location>
</feature>
<proteinExistence type="predicted"/>